<organism evidence="3 4">
    <name type="scientific">Saliniramus fredricksonii</name>
    <dbReference type="NCBI Taxonomy" id="1653334"/>
    <lineage>
        <taxon>Bacteria</taxon>
        <taxon>Pseudomonadati</taxon>
        <taxon>Pseudomonadota</taxon>
        <taxon>Alphaproteobacteria</taxon>
        <taxon>Hyphomicrobiales</taxon>
        <taxon>Salinarimonadaceae</taxon>
        <taxon>Saliniramus</taxon>
    </lineage>
</organism>
<accession>A0ABY0K9N1</accession>
<dbReference type="CDD" id="cd00829">
    <property type="entry name" value="SCP-x_thiolase"/>
    <property type="match status" value="1"/>
</dbReference>
<dbReference type="PANTHER" id="PTHR42870:SF1">
    <property type="entry name" value="NON-SPECIFIC LIPID-TRANSFER PROTEIN-LIKE 2"/>
    <property type="match status" value="1"/>
</dbReference>
<dbReference type="InterPro" id="IPR016039">
    <property type="entry name" value="Thiolase-like"/>
</dbReference>
<dbReference type="SUPFAM" id="SSF53901">
    <property type="entry name" value="Thiolase-like"/>
    <property type="match status" value="2"/>
</dbReference>
<gene>
    <name evidence="3" type="ORF">GA0071312_2102</name>
</gene>
<sequence>MSFVIGAGLTPFSRDSGADTLTLMSRAAQAALDDAGLVRADIDGLVTGYATTLPHLMLATVFAEHFGVKPHYAHAVQLGGATGAAMVMLAHGLVKAGMARNILVVAGENRASGATRDEAIKTLAQVGHGEMEAPLGATVPGYYALLASRYMHEFGVAEADLAALAVLMRANAACTPGAHRGEPVTEAQVMASRPIAPPLKLLDCCPVSDGAAAFVVAAHPGEGPALRIIGCGQAHQHQHISELADIADTGAAASAARAFRSAGIGREAIGYAAIYDSFSITLCMLLEEIGIVPRGQAGAAARAGHFTPDGDLPLNTHGGLLGYGHCGVAGAMAHLVEARLQMTGRAGPRQGREATFGLFHGDGGVMSSHVSLILERVR</sequence>
<evidence type="ECO:0000259" key="2">
    <source>
        <dbReference type="Pfam" id="PF22691"/>
    </source>
</evidence>
<dbReference type="PANTHER" id="PTHR42870">
    <property type="entry name" value="ACETYL-COA C-ACETYLTRANSFERASE"/>
    <property type="match status" value="1"/>
</dbReference>
<dbReference type="InterPro" id="IPR020616">
    <property type="entry name" value="Thiolase_N"/>
</dbReference>
<dbReference type="RefSeq" id="WP_074444925.1">
    <property type="nucleotide sequence ID" value="NZ_FMBM01000002.1"/>
</dbReference>
<evidence type="ECO:0000259" key="1">
    <source>
        <dbReference type="Pfam" id="PF00108"/>
    </source>
</evidence>
<proteinExistence type="predicted"/>
<feature type="domain" description="Thiolase N-terminal" evidence="1">
    <location>
        <begin position="3"/>
        <end position="174"/>
    </location>
</feature>
<evidence type="ECO:0000313" key="4">
    <source>
        <dbReference type="Proteomes" id="UP000182800"/>
    </source>
</evidence>
<keyword evidence="4" id="KW-1185">Reference proteome</keyword>
<reference evidence="3 4" key="1">
    <citation type="submission" date="2016-08" db="EMBL/GenBank/DDBJ databases">
        <authorList>
            <person name="Varghese N."/>
            <person name="Submissions Spin"/>
        </authorList>
    </citation>
    <scope>NUCLEOTIDE SEQUENCE [LARGE SCALE GENOMIC DNA]</scope>
    <source>
        <strain evidence="3 4">HL-109</strain>
    </source>
</reference>
<feature type="domain" description="Thiolase C-terminal" evidence="2">
    <location>
        <begin position="232"/>
        <end position="376"/>
    </location>
</feature>
<dbReference type="PIRSF" id="PIRSF000429">
    <property type="entry name" value="Ac-CoA_Ac_transf"/>
    <property type="match status" value="1"/>
</dbReference>
<dbReference type="InterPro" id="IPR002155">
    <property type="entry name" value="Thiolase"/>
</dbReference>
<dbReference type="Pfam" id="PF22691">
    <property type="entry name" value="Thiolase_C_1"/>
    <property type="match status" value="1"/>
</dbReference>
<name>A0ABY0K9N1_9HYPH</name>
<dbReference type="Gene3D" id="3.40.47.10">
    <property type="match status" value="1"/>
</dbReference>
<evidence type="ECO:0000313" key="3">
    <source>
        <dbReference type="EMBL" id="SCC81169.1"/>
    </source>
</evidence>
<dbReference type="Proteomes" id="UP000182800">
    <property type="component" value="Unassembled WGS sequence"/>
</dbReference>
<dbReference type="InterPro" id="IPR055140">
    <property type="entry name" value="Thiolase_C_2"/>
</dbReference>
<comment type="caution">
    <text evidence="3">The sequence shown here is derived from an EMBL/GenBank/DDBJ whole genome shotgun (WGS) entry which is preliminary data.</text>
</comment>
<dbReference type="EMBL" id="FMBM01000002">
    <property type="protein sequence ID" value="SCC81169.1"/>
    <property type="molecule type" value="Genomic_DNA"/>
</dbReference>
<protein>
    <submittedName>
        <fullName evidence="3">Acetyl-CoA acetyltransferase</fullName>
    </submittedName>
</protein>
<dbReference type="Pfam" id="PF00108">
    <property type="entry name" value="Thiolase_N"/>
    <property type="match status" value="1"/>
</dbReference>